<evidence type="ECO:0000313" key="1">
    <source>
        <dbReference type="EMBL" id="CEK48006.1"/>
    </source>
</evidence>
<dbReference type="AlphaFoldDB" id="A0A0B6XWW5"/>
<organism evidence="1">
    <name type="scientific">Arion vulgaris</name>
    <dbReference type="NCBI Taxonomy" id="1028688"/>
    <lineage>
        <taxon>Eukaryota</taxon>
        <taxon>Metazoa</taxon>
        <taxon>Spiralia</taxon>
        <taxon>Lophotrochozoa</taxon>
        <taxon>Mollusca</taxon>
        <taxon>Gastropoda</taxon>
        <taxon>Heterobranchia</taxon>
        <taxon>Euthyneura</taxon>
        <taxon>Panpulmonata</taxon>
        <taxon>Eupulmonata</taxon>
        <taxon>Stylommatophora</taxon>
        <taxon>Helicina</taxon>
        <taxon>Arionoidea</taxon>
        <taxon>Arionidae</taxon>
        <taxon>Arion</taxon>
    </lineage>
</organism>
<accession>A0A0B6XWW5</accession>
<reference evidence="1" key="1">
    <citation type="submission" date="2014-12" db="EMBL/GenBank/DDBJ databases">
        <title>Insight into the proteome of Arion vulgaris.</title>
        <authorList>
            <person name="Aradska J."/>
            <person name="Bulat T."/>
            <person name="Smidak R."/>
            <person name="Sarate P."/>
            <person name="Gangsoo J."/>
            <person name="Sialana F."/>
            <person name="Bilban M."/>
            <person name="Lubec G."/>
        </authorList>
    </citation>
    <scope>NUCLEOTIDE SEQUENCE</scope>
    <source>
        <tissue evidence="1">Skin</tissue>
    </source>
</reference>
<gene>
    <name evidence="1" type="primary">ORF2876</name>
</gene>
<proteinExistence type="predicted"/>
<name>A0A0B6XWW5_9EUPU</name>
<sequence>MLVHVAIIDRLGARTLICRIPIDVRPTPVLTENRQANVTDVLLYNETISRRDLAAISVYDGFNQDFFGRITQVTSSLNTLGALGQLETPSLH</sequence>
<protein>
    <submittedName>
        <fullName evidence="1">Uncharacterized protein</fullName>
    </submittedName>
</protein>
<feature type="non-terminal residue" evidence="1">
    <location>
        <position position="92"/>
    </location>
</feature>
<dbReference type="EMBL" id="HACG01001141">
    <property type="protein sequence ID" value="CEK48006.1"/>
    <property type="molecule type" value="Transcribed_RNA"/>
</dbReference>